<dbReference type="Pfam" id="PF07766">
    <property type="entry name" value="LETM1_RBD"/>
    <property type="match status" value="1"/>
</dbReference>
<dbReference type="Proteomes" id="UP000038830">
    <property type="component" value="Unassembled WGS sequence"/>
</dbReference>
<comment type="subcellular location">
    <subcellularLocation>
        <location evidence="1">Mitochondrion inner membrane</location>
        <topology evidence="1">Single-pass membrane protein</topology>
    </subcellularLocation>
</comment>
<evidence type="ECO:0000256" key="5">
    <source>
        <dbReference type="ARBA" id="ARBA00023128"/>
    </source>
</evidence>
<accession>A0A0H5C609</accession>
<keyword evidence="2 9" id="KW-0812">Transmembrane</keyword>
<protein>
    <recommendedName>
        <fullName evidence="10">Letm1 RBD domain-containing protein</fullName>
    </recommendedName>
</protein>
<evidence type="ECO:0000256" key="1">
    <source>
        <dbReference type="ARBA" id="ARBA00004434"/>
    </source>
</evidence>
<dbReference type="InterPro" id="IPR033122">
    <property type="entry name" value="LETM1-like_RBD"/>
</dbReference>
<dbReference type="PROSITE" id="PS51758">
    <property type="entry name" value="LETM1_RBD"/>
    <property type="match status" value="1"/>
</dbReference>
<dbReference type="GO" id="GO:0043022">
    <property type="term" value="F:ribosome binding"/>
    <property type="evidence" value="ECO:0007669"/>
    <property type="project" value="InterPro"/>
</dbReference>
<feature type="region of interest" description="Disordered" evidence="8">
    <location>
        <begin position="37"/>
        <end position="60"/>
    </location>
</feature>
<feature type="compositionally biased region" description="Polar residues" evidence="8">
    <location>
        <begin position="37"/>
        <end position="48"/>
    </location>
</feature>
<sequence length="472" mass="53972">MIRPPKSCSLGGASLYGSKSPLSRSTSALFYRCQTRYQSQASKPPQSSETKEIKDVPQTVEKKEKPPLWDRIKHEVHHYWDGTKLLGYEVNISTKLLFKMLRGYELTRREQTQLSRTTGDLFRLVPFSAFIIIPFAELLLPIALKLFPNLLPSTYESKDDKKKKKAQLIKTRDQTSSFLRQTFKESGIKIPKSTSEQDKAEFVQFFRSLNTLGESPSKEQVIKIARLFKNDLVLDNLSRPQLVAMAKYMNLRPFGSDQILRYQIRYRLLQIIKDDRAIDYEGVSSLSVKELQSACSSRGIKTQGVSPARLKDDLNIWLDLRLRQKIPSTLLILSSVYTYGEASNLDSYYDALVQVLRSIPDQVYNITKSEVSANDVSLRLELVKEQQELIKEEQEQSKSQPIAPVKDDIKLEDFEEEQKTEDTQPEAIPEPEAKKQIESPDVVESTPSEAKDTNSTELPIEEPVKKAEKKTK</sequence>
<evidence type="ECO:0000256" key="6">
    <source>
        <dbReference type="ARBA" id="ARBA00023136"/>
    </source>
</evidence>
<feature type="compositionally biased region" description="Basic and acidic residues" evidence="8">
    <location>
        <begin position="49"/>
        <end position="60"/>
    </location>
</feature>
<evidence type="ECO:0000256" key="4">
    <source>
        <dbReference type="ARBA" id="ARBA00022989"/>
    </source>
</evidence>
<proteinExistence type="predicted"/>
<dbReference type="GO" id="GO:0005743">
    <property type="term" value="C:mitochondrial inner membrane"/>
    <property type="evidence" value="ECO:0007669"/>
    <property type="project" value="UniProtKB-SubCell"/>
</dbReference>
<dbReference type="InterPro" id="IPR044202">
    <property type="entry name" value="LETM1/MDM38-like"/>
</dbReference>
<keyword evidence="4 9" id="KW-1133">Transmembrane helix</keyword>
<evidence type="ECO:0000256" key="3">
    <source>
        <dbReference type="ARBA" id="ARBA00022792"/>
    </source>
</evidence>
<evidence type="ECO:0000256" key="8">
    <source>
        <dbReference type="SAM" id="MobiDB-lite"/>
    </source>
</evidence>
<keyword evidence="6 9" id="KW-0472">Membrane</keyword>
<evidence type="ECO:0000256" key="9">
    <source>
        <dbReference type="SAM" id="Phobius"/>
    </source>
</evidence>
<dbReference type="GO" id="GO:0030003">
    <property type="term" value="P:intracellular monoatomic cation homeostasis"/>
    <property type="evidence" value="ECO:0007669"/>
    <property type="project" value="TreeGrafter"/>
</dbReference>
<evidence type="ECO:0000256" key="7">
    <source>
        <dbReference type="PROSITE-ProRule" id="PRU01094"/>
    </source>
</evidence>
<keyword evidence="5 7" id="KW-0496">Mitochondrion</keyword>
<dbReference type="PANTHER" id="PTHR14009:SF1">
    <property type="entry name" value="MITOCHONDRIAL PROTON_CALCIUM EXCHANGER PROTEIN"/>
    <property type="match status" value="1"/>
</dbReference>
<reference evidence="12" key="1">
    <citation type="journal article" date="2015" name="J. Biotechnol.">
        <title>The structure of the Cyberlindnera jadinii genome and its relation to Candida utilis analyzed by the occurrence of single nucleotide polymorphisms.</title>
        <authorList>
            <person name="Rupp O."/>
            <person name="Brinkrolf K."/>
            <person name="Buerth C."/>
            <person name="Kunigo M."/>
            <person name="Schneider J."/>
            <person name="Jaenicke S."/>
            <person name="Goesmann A."/>
            <person name="Puehler A."/>
            <person name="Jaeger K.-E."/>
            <person name="Ernst J.F."/>
        </authorList>
    </citation>
    <scope>NUCLEOTIDE SEQUENCE [LARGE SCALE GENOMIC DNA]</scope>
    <source>
        <strain evidence="12">ATCC 18201 / CBS 1600 / BCRC 20928 / JCM 3617 / NBRC 0987 / NRRL Y-1542</strain>
    </source>
</reference>
<dbReference type="PANTHER" id="PTHR14009">
    <property type="entry name" value="LEUCINE ZIPPER-EF-HAND CONTAINING TRANSMEMBRANE PROTEIN"/>
    <property type="match status" value="1"/>
</dbReference>
<feature type="transmembrane region" description="Helical" evidence="9">
    <location>
        <begin position="121"/>
        <end position="144"/>
    </location>
</feature>
<feature type="region of interest" description="Disordered" evidence="8">
    <location>
        <begin position="1"/>
        <end position="23"/>
    </location>
</feature>
<dbReference type="AlphaFoldDB" id="A0A0H5C609"/>
<name>A0A0H5C609_CYBJN</name>
<feature type="region of interest" description="Disordered" evidence="8">
    <location>
        <begin position="392"/>
        <end position="472"/>
    </location>
</feature>
<gene>
    <name evidence="11" type="ORF">BN1211_4043</name>
</gene>
<evidence type="ECO:0000313" key="11">
    <source>
        <dbReference type="EMBL" id="CEP23456.1"/>
    </source>
</evidence>
<organism evidence="11 12">
    <name type="scientific">Cyberlindnera jadinii (strain ATCC 18201 / CBS 1600 / BCRC 20928 / JCM 3617 / NBRC 0987 / NRRL Y-1542)</name>
    <name type="common">Torula yeast</name>
    <name type="synonym">Candida utilis</name>
    <dbReference type="NCBI Taxonomy" id="983966"/>
    <lineage>
        <taxon>Eukaryota</taxon>
        <taxon>Fungi</taxon>
        <taxon>Dikarya</taxon>
        <taxon>Ascomycota</taxon>
        <taxon>Saccharomycotina</taxon>
        <taxon>Saccharomycetes</taxon>
        <taxon>Phaffomycetales</taxon>
        <taxon>Phaffomycetaceae</taxon>
        <taxon>Cyberlindnera</taxon>
    </lineage>
</organism>
<evidence type="ECO:0000259" key="10">
    <source>
        <dbReference type="PROSITE" id="PS51758"/>
    </source>
</evidence>
<evidence type="ECO:0000256" key="2">
    <source>
        <dbReference type="ARBA" id="ARBA00022692"/>
    </source>
</evidence>
<feature type="domain" description="Letm1 RBD" evidence="10">
    <location>
        <begin position="167"/>
        <end position="361"/>
    </location>
</feature>
<keyword evidence="3" id="KW-0999">Mitochondrion inner membrane</keyword>
<dbReference type="EMBL" id="CDQK01000004">
    <property type="protein sequence ID" value="CEP23456.1"/>
    <property type="molecule type" value="Genomic_DNA"/>
</dbReference>
<evidence type="ECO:0000313" key="12">
    <source>
        <dbReference type="Proteomes" id="UP000038830"/>
    </source>
</evidence>